<evidence type="ECO:0000313" key="4">
    <source>
        <dbReference type="EMBL" id="VFK19885.1"/>
    </source>
</evidence>
<keyword evidence="1" id="KW-0175">Coiled coil</keyword>
<protein>
    <submittedName>
        <fullName evidence="4">Uncharacterized protein</fullName>
    </submittedName>
</protein>
<feature type="coiled-coil region" evidence="1">
    <location>
        <begin position="66"/>
        <end position="93"/>
    </location>
</feature>
<gene>
    <name evidence="2" type="ORF">BECKFM1743A_GA0114220_106221</name>
    <name evidence="4" type="ORF">BECKFM1743B_GA0114221_106526</name>
    <name evidence="3" type="ORF">BECKFM1743C_GA0114222_106546</name>
</gene>
<dbReference type="AlphaFoldDB" id="A0A450WS71"/>
<dbReference type="EMBL" id="CAADEZ010000622">
    <property type="protein sequence ID" value="VFJ72079.1"/>
    <property type="molecule type" value="Genomic_DNA"/>
</dbReference>
<dbReference type="EMBL" id="CAADFA010000654">
    <property type="protein sequence ID" value="VFJ72452.1"/>
    <property type="molecule type" value="Genomic_DNA"/>
</dbReference>
<reference evidence="4" key="1">
    <citation type="submission" date="2019-02" db="EMBL/GenBank/DDBJ databases">
        <authorList>
            <person name="Gruber-Vodicka R. H."/>
            <person name="Seah K. B. B."/>
        </authorList>
    </citation>
    <scope>NUCLEOTIDE SEQUENCE</scope>
    <source>
        <strain evidence="2">BECK_BZ163</strain>
        <strain evidence="4">BECK_BZ164</strain>
        <strain evidence="3">BECK_BZ165</strain>
    </source>
</reference>
<organism evidence="4">
    <name type="scientific">Candidatus Kentrum sp. FM</name>
    <dbReference type="NCBI Taxonomy" id="2126340"/>
    <lineage>
        <taxon>Bacteria</taxon>
        <taxon>Pseudomonadati</taxon>
        <taxon>Pseudomonadota</taxon>
        <taxon>Gammaproteobacteria</taxon>
        <taxon>Candidatus Kentrum</taxon>
    </lineage>
</organism>
<evidence type="ECO:0000313" key="3">
    <source>
        <dbReference type="EMBL" id="VFJ72452.1"/>
    </source>
</evidence>
<evidence type="ECO:0000256" key="1">
    <source>
        <dbReference type="SAM" id="Coils"/>
    </source>
</evidence>
<name>A0A450WS71_9GAMM</name>
<evidence type="ECO:0000313" key="2">
    <source>
        <dbReference type="EMBL" id="VFJ72079.1"/>
    </source>
</evidence>
<accession>A0A450WS71</accession>
<sequence>MSRIEMNETDMFYDDLRNSSDPKDREVGEAYFEARRAEHYYNSIVLNHNNEWRKTIPYWELPGREVRRIQAEFQALRNDAMIAKRKAEKALNNFEKVADRNGYKKR</sequence>
<proteinExistence type="predicted"/>
<dbReference type="EMBL" id="CAADFL010000652">
    <property type="protein sequence ID" value="VFK19885.1"/>
    <property type="molecule type" value="Genomic_DNA"/>
</dbReference>